<feature type="domain" description="PAS" evidence="18">
    <location>
        <begin position="22"/>
        <end position="73"/>
    </location>
</feature>
<keyword evidence="6" id="KW-0004">4Fe-4S</keyword>
<keyword evidence="13" id="KW-0411">Iron-sulfur</keyword>
<evidence type="ECO:0000259" key="17">
    <source>
        <dbReference type="PROSITE" id="PS50109"/>
    </source>
</evidence>
<evidence type="ECO:0000256" key="4">
    <source>
        <dbReference type="ARBA" id="ARBA00012438"/>
    </source>
</evidence>
<evidence type="ECO:0000313" key="20">
    <source>
        <dbReference type="Proteomes" id="UP000185093"/>
    </source>
</evidence>
<evidence type="ECO:0000256" key="7">
    <source>
        <dbReference type="ARBA" id="ARBA00022490"/>
    </source>
</evidence>
<keyword evidence="16" id="KW-0175">Coiled coil</keyword>
<keyword evidence="10" id="KW-0418">Kinase</keyword>
<dbReference type="InterPro" id="IPR003594">
    <property type="entry name" value="HATPase_dom"/>
</dbReference>
<dbReference type="RefSeq" id="WP_074198919.1">
    <property type="nucleotide sequence ID" value="NZ_DAONBL010000029.1"/>
</dbReference>
<evidence type="ECO:0000256" key="9">
    <source>
        <dbReference type="ARBA" id="ARBA00022723"/>
    </source>
</evidence>
<dbReference type="Gene3D" id="3.30.450.20">
    <property type="entry name" value="PAS domain"/>
    <property type="match status" value="1"/>
</dbReference>
<dbReference type="SMART" id="SM00387">
    <property type="entry name" value="HATPase_c"/>
    <property type="match status" value="1"/>
</dbReference>
<keyword evidence="9" id="KW-0479">Metal-binding</keyword>
<comment type="subcellular location">
    <subcellularLocation>
        <location evidence="3">Cytoplasm</location>
    </subcellularLocation>
</comment>
<keyword evidence="12" id="KW-0902">Two-component regulatory system</keyword>
<evidence type="ECO:0000313" key="19">
    <source>
        <dbReference type="EMBL" id="SIN61970.1"/>
    </source>
</evidence>
<dbReference type="InterPro" id="IPR050482">
    <property type="entry name" value="Sensor_HK_TwoCompSys"/>
</dbReference>
<reference evidence="19 20" key="1">
    <citation type="submission" date="2016-11" db="EMBL/GenBank/DDBJ databases">
        <authorList>
            <person name="Varghese N."/>
            <person name="Submissions S."/>
        </authorList>
    </citation>
    <scope>NUCLEOTIDE SEQUENCE [LARGE SCALE GENOMIC DNA]</scope>
    <source>
        <strain evidence="19 20">DSM 20664</strain>
    </source>
</reference>
<dbReference type="Gene3D" id="3.30.565.10">
    <property type="entry name" value="Histidine kinase-like ATPase, C-terminal domain"/>
    <property type="match status" value="1"/>
</dbReference>
<evidence type="ECO:0000256" key="11">
    <source>
        <dbReference type="ARBA" id="ARBA00023004"/>
    </source>
</evidence>
<evidence type="ECO:0000256" key="13">
    <source>
        <dbReference type="ARBA" id="ARBA00023014"/>
    </source>
</evidence>
<feature type="coiled-coil region" evidence="16">
    <location>
        <begin position="141"/>
        <end position="168"/>
    </location>
</feature>
<organism evidence="19 20">
    <name type="scientific">Acetomicrobium flavidum</name>
    <dbReference type="NCBI Taxonomy" id="49896"/>
    <lineage>
        <taxon>Bacteria</taxon>
        <taxon>Thermotogati</taxon>
        <taxon>Synergistota</taxon>
        <taxon>Synergistia</taxon>
        <taxon>Synergistales</taxon>
        <taxon>Acetomicrobiaceae</taxon>
        <taxon>Acetomicrobium</taxon>
    </lineage>
</organism>
<evidence type="ECO:0000256" key="1">
    <source>
        <dbReference type="ARBA" id="ARBA00000085"/>
    </source>
</evidence>
<accession>A0ABY1JAF0</accession>
<name>A0ABY1JAF0_9BACT</name>
<comment type="cofactor">
    <cofactor evidence="2">
        <name>[4Fe-4S] cluster</name>
        <dbReference type="ChEBI" id="CHEBI:49883"/>
    </cofactor>
</comment>
<keyword evidence="8" id="KW-0808">Transferase</keyword>
<evidence type="ECO:0000256" key="5">
    <source>
        <dbReference type="ARBA" id="ARBA00017322"/>
    </source>
</evidence>
<dbReference type="PANTHER" id="PTHR24421:SF58">
    <property type="entry name" value="SIGNAL TRANSDUCTION HISTIDINE-PROTEIN KINASE_PHOSPHATASE UHPB"/>
    <property type="match status" value="1"/>
</dbReference>
<keyword evidence="7" id="KW-0963">Cytoplasm</keyword>
<protein>
    <recommendedName>
        <fullName evidence="5">Oxygen sensor histidine kinase NreB</fullName>
        <ecNumber evidence="4">2.7.13.3</ecNumber>
    </recommendedName>
    <alternativeName>
        <fullName evidence="15">Nitrogen regulation protein B</fullName>
    </alternativeName>
</protein>
<evidence type="ECO:0000256" key="14">
    <source>
        <dbReference type="ARBA" id="ARBA00024827"/>
    </source>
</evidence>
<dbReference type="Pfam" id="PF08448">
    <property type="entry name" value="PAS_4"/>
    <property type="match status" value="1"/>
</dbReference>
<dbReference type="PROSITE" id="PS50109">
    <property type="entry name" value="HIS_KIN"/>
    <property type="match status" value="1"/>
</dbReference>
<dbReference type="InterPro" id="IPR013656">
    <property type="entry name" value="PAS_4"/>
</dbReference>
<comment type="caution">
    <text evidence="19">The sequence shown here is derived from an EMBL/GenBank/DDBJ whole genome shotgun (WGS) entry which is preliminary data.</text>
</comment>
<dbReference type="InterPro" id="IPR036890">
    <property type="entry name" value="HATPase_C_sf"/>
</dbReference>
<dbReference type="CDD" id="cd16917">
    <property type="entry name" value="HATPase_UhpB-NarQ-NarX-like"/>
    <property type="match status" value="1"/>
</dbReference>
<comment type="catalytic activity">
    <reaction evidence="1">
        <text>ATP + protein L-histidine = ADP + protein N-phospho-L-histidine.</text>
        <dbReference type="EC" id="2.7.13.3"/>
    </reaction>
</comment>
<evidence type="ECO:0000256" key="6">
    <source>
        <dbReference type="ARBA" id="ARBA00022485"/>
    </source>
</evidence>
<gene>
    <name evidence="19" type="ORF">SAMN05444368_0053</name>
</gene>
<dbReference type="PROSITE" id="PS50112">
    <property type="entry name" value="PAS"/>
    <property type="match status" value="1"/>
</dbReference>
<dbReference type="Pfam" id="PF02518">
    <property type="entry name" value="HATPase_c"/>
    <property type="match status" value="1"/>
</dbReference>
<dbReference type="EMBL" id="FSQZ01000001">
    <property type="protein sequence ID" value="SIN61970.1"/>
    <property type="molecule type" value="Genomic_DNA"/>
</dbReference>
<dbReference type="CDD" id="cd00130">
    <property type="entry name" value="PAS"/>
    <property type="match status" value="1"/>
</dbReference>
<keyword evidence="11" id="KW-0408">Iron</keyword>
<dbReference type="Proteomes" id="UP000185093">
    <property type="component" value="Unassembled WGS sequence"/>
</dbReference>
<evidence type="ECO:0000256" key="12">
    <source>
        <dbReference type="ARBA" id="ARBA00023012"/>
    </source>
</evidence>
<dbReference type="InterPro" id="IPR000014">
    <property type="entry name" value="PAS"/>
</dbReference>
<dbReference type="PRINTS" id="PR00344">
    <property type="entry name" value="BCTRLSENSOR"/>
</dbReference>
<dbReference type="Gene3D" id="1.20.5.1930">
    <property type="match status" value="1"/>
</dbReference>
<dbReference type="InterPro" id="IPR035965">
    <property type="entry name" value="PAS-like_dom_sf"/>
</dbReference>
<dbReference type="Pfam" id="PF07730">
    <property type="entry name" value="HisKA_3"/>
    <property type="match status" value="1"/>
</dbReference>
<dbReference type="EC" id="2.7.13.3" evidence="4"/>
<evidence type="ECO:0000256" key="10">
    <source>
        <dbReference type="ARBA" id="ARBA00022777"/>
    </source>
</evidence>
<dbReference type="InterPro" id="IPR004358">
    <property type="entry name" value="Sig_transdc_His_kin-like_C"/>
</dbReference>
<evidence type="ECO:0000256" key="3">
    <source>
        <dbReference type="ARBA" id="ARBA00004496"/>
    </source>
</evidence>
<evidence type="ECO:0000256" key="8">
    <source>
        <dbReference type="ARBA" id="ARBA00022679"/>
    </source>
</evidence>
<sequence length="375" mass="42672">MKEIPYGDFSKNDLDDKVAAINRKLFYRIFDPIALYQVSYDEEGNTANVIFMDINPAYERVMGVRRKDIIGKTFAEVWPSAERQWHQLVIDVARSGRSKHYEGESHDTGKYLYALGFSPVKGQVAVIFLDMTEWKRSQEALQKSESQLIRYREKLRDLVAKLSLAEEETRRDIAIKLHDKVGYSLAMIMHRLQHLYSETDKEGSRQKINEIMEMLSDVIQDTRNMTFEISSPLLYEVGLPAALESLAEQILKPHDIAVDFKAIGSPDNKLGRDINVLLYQMTRELLINVVKHAEATRVSIRVHFGKNKVRIVVEDDGRGFDDQKKRDSKCRGFGLFSIKERLYSIGGSIQIISEPGRGTIVSLVAPTGKDNGDAG</sequence>
<proteinExistence type="predicted"/>
<evidence type="ECO:0000256" key="2">
    <source>
        <dbReference type="ARBA" id="ARBA00001966"/>
    </source>
</evidence>
<dbReference type="SUPFAM" id="SSF55785">
    <property type="entry name" value="PYP-like sensor domain (PAS domain)"/>
    <property type="match status" value="1"/>
</dbReference>
<dbReference type="InterPro" id="IPR005467">
    <property type="entry name" value="His_kinase_dom"/>
</dbReference>
<dbReference type="PANTHER" id="PTHR24421">
    <property type="entry name" value="NITRATE/NITRITE SENSOR PROTEIN NARX-RELATED"/>
    <property type="match status" value="1"/>
</dbReference>
<evidence type="ECO:0000256" key="16">
    <source>
        <dbReference type="SAM" id="Coils"/>
    </source>
</evidence>
<feature type="domain" description="Histidine kinase" evidence="17">
    <location>
        <begin position="278"/>
        <end position="369"/>
    </location>
</feature>
<keyword evidence="20" id="KW-1185">Reference proteome</keyword>
<dbReference type="InterPro" id="IPR011712">
    <property type="entry name" value="Sig_transdc_His_kin_sub3_dim/P"/>
</dbReference>
<dbReference type="SUPFAM" id="SSF55874">
    <property type="entry name" value="ATPase domain of HSP90 chaperone/DNA topoisomerase II/histidine kinase"/>
    <property type="match status" value="1"/>
</dbReference>
<dbReference type="NCBIfam" id="TIGR00229">
    <property type="entry name" value="sensory_box"/>
    <property type="match status" value="1"/>
</dbReference>
<evidence type="ECO:0000256" key="15">
    <source>
        <dbReference type="ARBA" id="ARBA00030800"/>
    </source>
</evidence>
<evidence type="ECO:0000259" key="18">
    <source>
        <dbReference type="PROSITE" id="PS50112"/>
    </source>
</evidence>
<comment type="function">
    <text evidence="14">Member of the two-component regulatory system NreB/NreC involved in the control of dissimilatory nitrate/nitrite reduction in response to oxygen. NreB functions as a direct oxygen sensor histidine kinase which is autophosphorylated, in the absence of oxygen, probably at the conserved histidine residue, and transfers its phosphate group probably to a conserved aspartate residue of NreC. NreB/NreC activates the expression of the nitrate (narGHJI) and nitrite (nir) reductase operons, as well as the putative nitrate transporter gene narT.</text>
</comment>